<comment type="caution">
    <text evidence="1">The sequence shown here is derived from an EMBL/GenBank/DDBJ whole genome shotgun (WGS) entry which is preliminary data.</text>
</comment>
<evidence type="ECO:0000313" key="2">
    <source>
        <dbReference type="Proteomes" id="UP001597040"/>
    </source>
</evidence>
<dbReference type="Proteomes" id="UP001597040">
    <property type="component" value="Unassembled WGS sequence"/>
</dbReference>
<reference evidence="2" key="1">
    <citation type="journal article" date="2019" name="Int. J. Syst. Evol. Microbiol.">
        <title>The Global Catalogue of Microorganisms (GCM) 10K type strain sequencing project: providing services to taxonomists for standard genome sequencing and annotation.</title>
        <authorList>
            <consortium name="The Broad Institute Genomics Platform"/>
            <consortium name="The Broad Institute Genome Sequencing Center for Infectious Disease"/>
            <person name="Wu L."/>
            <person name="Ma J."/>
        </authorList>
    </citation>
    <scope>NUCLEOTIDE SEQUENCE [LARGE SCALE GENOMIC DNA]</scope>
    <source>
        <strain evidence="2">CCUG 56754</strain>
    </source>
</reference>
<name>A0ABW3LLX7_9BACI</name>
<protein>
    <recommendedName>
        <fullName evidence="3">Response regulatory domain-containing protein</fullName>
    </recommendedName>
</protein>
<gene>
    <name evidence="1" type="ORF">ACFQ3N_08540</name>
</gene>
<dbReference type="RefSeq" id="WP_390361428.1">
    <property type="nucleotide sequence ID" value="NZ_JBHTKJ010000020.1"/>
</dbReference>
<dbReference type="EMBL" id="JBHTKJ010000020">
    <property type="protein sequence ID" value="MFD1038444.1"/>
    <property type="molecule type" value="Genomic_DNA"/>
</dbReference>
<evidence type="ECO:0000313" key="1">
    <source>
        <dbReference type="EMBL" id="MFD1038444.1"/>
    </source>
</evidence>
<sequence length="44" mass="4799">MKQTILVVVDIRELVSIFLKKSGYDVIEAADGEKAKEGITCETG</sequence>
<dbReference type="SUPFAM" id="SSF52172">
    <property type="entry name" value="CheY-like"/>
    <property type="match status" value="1"/>
</dbReference>
<keyword evidence="2" id="KW-1185">Reference proteome</keyword>
<accession>A0ABW3LLX7</accession>
<dbReference type="InterPro" id="IPR011006">
    <property type="entry name" value="CheY-like_superfamily"/>
</dbReference>
<organism evidence="1 2">
    <name type="scientific">Virgibacillus byunsanensis</name>
    <dbReference type="NCBI Taxonomy" id="570945"/>
    <lineage>
        <taxon>Bacteria</taxon>
        <taxon>Bacillati</taxon>
        <taxon>Bacillota</taxon>
        <taxon>Bacilli</taxon>
        <taxon>Bacillales</taxon>
        <taxon>Bacillaceae</taxon>
        <taxon>Virgibacillus</taxon>
    </lineage>
</organism>
<proteinExistence type="predicted"/>
<evidence type="ECO:0008006" key="3">
    <source>
        <dbReference type="Google" id="ProtNLM"/>
    </source>
</evidence>